<dbReference type="SUPFAM" id="SSF47413">
    <property type="entry name" value="lambda repressor-like DNA-binding domains"/>
    <property type="match status" value="1"/>
</dbReference>
<dbReference type="Gene3D" id="1.10.260.40">
    <property type="entry name" value="lambda repressor-like DNA-binding domains"/>
    <property type="match status" value="1"/>
</dbReference>
<dbReference type="EMBL" id="FTOU01000003">
    <property type="protein sequence ID" value="SIS69238.1"/>
    <property type="molecule type" value="Genomic_DNA"/>
</dbReference>
<reference evidence="3 4" key="1">
    <citation type="submission" date="2017-01" db="EMBL/GenBank/DDBJ databases">
        <authorList>
            <person name="Varghese N."/>
            <person name="Submissions S."/>
        </authorList>
    </citation>
    <scope>NUCLEOTIDE SEQUENCE [LARGE SCALE GENOMIC DNA]</scope>
    <source>
        <strain evidence="3 4">DSM 18447</strain>
    </source>
</reference>
<dbReference type="Pfam" id="PF01381">
    <property type="entry name" value="HTH_3"/>
    <property type="match status" value="1"/>
</dbReference>
<dbReference type="Gene3D" id="2.60.120.10">
    <property type="entry name" value="Jelly Rolls"/>
    <property type="match status" value="1"/>
</dbReference>
<dbReference type="PROSITE" id="PS50943">
    <property type="entry name" value="HTH_CROC1"/>
    <property type="match status" value="1"/>
</dbReference>
<dbReference type="Pfam" id="PF07883">
    <property type="entry name" value="Cupin_2"/>
    <property type="match status" value="1"/>
</dbReference>
<feature type="domain" description="HTH cro/C1-type" evidence="2">
    <location>
        <begin position="1"/>
        <end position="46"/>
    </location>
</feature>
<dbReference type="AlphaFoldDB" id="A0AA46A4S9"/>
<evidence type="ECO:0000313" key="4">
    <source>
        <dbReference type="Proteomes" id="UP000186216"/>
    </source>
</evidence>
<dbReference type="CDD" id="cd02209">
    <property type="entry name" value="cupin_XRE_C"/>
    <property type="match status" value="1"/>
</dbReference>
<dbReference type="GO" id="GO:0003700">
    <property type="term" value="F:DNA-binding transcription factor activity"/>
    <property type="evidence" value="ECO:0007669"/>
    <property type="project" value="TreeGrafter"/>
</dbReference>
<dbReference type="InterPro" id="IPR050807">
    <property type="entry name" value="TransReg_Diox_bact_type"/>
</dbReference>
<gene>
    <name evidence="3" type="ORF">SAMN05421772_10328</name>
</gene>
<dbReference type="InterPro" id="IPR011051">
    <property type="entry name" value="RmlC_Cupin_sf"/>
</dbReference>
<organism evidence="3 4">
    <name type="scientific">Paracoccus saliphilus</name>
    <dbReference type="NCBI Taxonomy" id="405559"/>
    <lineage>
        <taxon>Bacteria</taxon>
        <taxon>Pseudomonadati</taxon>
        <taxon>Pseudomonadota</taxon>
        <taxon>Alphaproteobacteria</taxon>
        <taxon>Rhodobacterales</taxon>
        <taxon>Paracoccaceae</taxon>
        <taxon>Paracoccus</taxon>
    </lineage>
</organism>
<dbReference type="InterPro" id="IPR010982">
    <property type="entry name" value="Lambda_DNA-bd_dom_sf"/>
</dbReference>
<comment type="caution">
    <text evidence="3">The sequence shown here is derived from an EMBL/GenBank/DDBJ whole genome shotgun (WGS) entry which is preliminary data.</text>
</comment>
<dbReference type="SMART" id="SM00530">
    <property type="entry name" value="HTH_XRE"/>
    <property type="match status" value="1"/>
</dbReference>
<dbReference type="PANTHER" id="PTHR46797">
    <property type="entry name" value="HTH-TYPE TRANSCRIPTIONAL REGULATOR"/>
    <property type="match status" value="1"/>
</dbReference>
<dbReference type="InterPro" id="IPR001387">
    <property type="entry name" value="Cro/C1-type_HTH"/>
</dbReference>
<dbReference type="InterPro" id="IPR013096">
    <property type="entry name" value="Cupin_2"/>
</dbReference>
<evidence type="ECO:0000256" key="1">
    <source>
        <dbReference type="ARBA" id="ARBA00023125"/>
    </source>
</evidence>
<dbReference type="InterPro" id="IPR014710">
    <property type="entry name" value="RmlC-like_jellyroll"/>
</dbReference>
<dbReference type="Proteomes" id="UP000186216">
    <property type="component" value="Unassembled WGS sequence"/>
</dbReference>
<evidence type="ECO:0000259" key="2">
    <source>
        <dbReference type="PROSITE" id="PS50943"/>
    </source>
</evidence>
<keyword evidence="1" id="KW-0238">DNA-binding</keyword>
<dbReference type="SUPFAM" id="SSF51182">
    <property type="entry name" value="RmlC-like cupins"/>
    <property type="match status" value="1"/>
</dbReference>
<dbReference type="CDD" id="cd00093">
    <property type="entry name" value="HTH_XRE"/>
    <property type="match status" value="1"/>
</dbReference>
<dbReference type="PANTHER" id="PTHR46797:SF1">
    <property type="entry name" value="METHYLPHOSPHONATE SYNTHASE"/>
    <property type="match status" value="1"/>
</dbReference>
<evidence type="ECO:0000313" key="3">
    <source>
        <dbReference type="EMBL" id="SIS69238.1"/>
    </source>
</evidence>
<proteinExistence type="predicted"/>
<accession>A0AA46A4S9</accession>
<dbReference type="GO" id="GO:0003677">
    <property type="term" value="F:DNA binding"/>
    <property type="evidence" value="ECO:0007669"/>
    <property type="project" value="UniProtKB-KW"/>
</dbReference>
<sequence length="166" mass="17895">MTLEMLATKTGLTKSYLSKVERGLSKPSIEVALKIAKALNVSVEALFSHDHQDGKFGIQRAVNGVSGDPESYLSLVGGLHPASRTRVFIVRPTIASSRNRLVSHHSGEEILFVLRGQVEVKINGQTEVLRPGDCASLDPESPHKLSPVSDVPTEVLVVVSSSEEDN</sequence>
<dbReference type="GO" id="GO:0005829">
    <property type="term" value="C:cytosol"/>
    <property type="evidence" value="ECO:0007669"/>
    <property type="project" value="TreeGrafter"/>
</dbReference>
<name>A0AA46A4S9_9RHOB</name>
<protein>
    <submittedName>
        <fullName evidence="3">Transcriptional regulator, XRE family with cupin sensor</fullName>
    </submittedName>
</protein>